<dbReference type="Proteomes" id="UP000427769">
    <property type="component" value="Chromosome"/>
</dbReference>
<keyword evidence="3" id="KW-1185">Reference proteome</keyword>
<dbReference type="InterPro" id="IPR004010">
    <property type="entry name" value="Double_Cache_2"/>
</dbReference>
<sequence>MHRIGIVVAGVMLLFFVAVSNGVAGTRDNCIAKCKEAANFVKTNGIKAAVKEISIRHNRFTWNDGVSYVFLMDMDCKMLAHPVKPEMAQADNLIETKDVNGKAFFVDFIKAAQKGKGWTRYDWPVPGQEVIKPKHTFIYRIPDTQYFVGSGFYVMSPGVFY</sequence>
<dbReference type="KEGG" id="dwd:DSCW_32570"/>
<dbReference type="AlphaFoldDB" id="A0A5K7Z563"/>
<accession>A0A5K7Z563</accession>
<name>A0A5K7Z563_9BACT</name>
<gene>
    <name evidence="2" type="ORF">DSCW_32570</name>
</gene>
<proteinExistence type="predicted"/>
<dbReference type="Pfam" id="PF08269">
    <property type="entry name" value="dCache_2"/>
    <property type="match status" value="1"/>
</dbReference>
<dbReference type="OrthoDB" id="9791237at2"/>
<evidence type="ECO:0000313" key="2">
    <source>
        <dbReference type="EMBL" id="BBO75840.1"/>
    </source>
</evidence>
<dbReference type="RefSeq" id="WP_155304726.1">
    <property type="nucleotide sequence ID" value="NZ_AP021875.1"/>
</dbReference>
<evidence type="ECO:0000313" key="3">
    <source>
        <dbReference type="Proteomes" id="UP000427769"/>
    </source>
</evidence>
<organism evidence="2 3">
    <name type="scientific">Desulfosarcina widdelii</name>
    <dbReference type="NCBI Taxonomy" id="947919"/>
    <lineage>
        <taxon>Bacteria</taxon>
        <taxon>Pseudomonadati</taxon>
        <taxon>Thermodesulfobacteriota</taxon>
        <taxon>Desulfobacteria</taxon>
        <taxon>Desulfobacterales</taxon>
        <taxon>Desulfosarcinaceae</taxon>
        <taxon>Desulfosarcina</taxon>
    </lineage>
</organism>
<dbReference type="Gene3D" id="3.30.450.20">
    <property type="entry name" value="PAS domain"/>
    <property type="match status" value="1"/>
</dbReference>
<reference evidence="2 3" key="1">
    <citation type="submission" date="2019-11" db="EMBL/GenBank/DDBJ databases">
        <title>Comparative genomics of hydrocarbon-degrading Desulfosarcina strains.</title>
        <authorList>
            <person name="Watanabe M."/>
            <person name="Kojima H."/>
            <person name="Fukui M."/>
        </authorList>
    </citation>
    <scope>NUCLEOTIDE SEQUENCE [LARGE SCALE GENOMIC DNA]</scope>
    <source>
        <strain evidence="2 3">PP31</strain>
    </source>
</reference>
<feature type="domain" description="Double Cache" evidence="1">
    <location>
        <begin position="58"/>
        <end position="154"/>
    </location>
</feature>
<evidence type="ECO:0000259" key="1">
    <source>
        <dbReference type="Pfam" id="PF08269"/>
    </source>
</evidence>
<protein>
    <recommendedName>
        <fullName evidence="1">Double Cache domain-containing protein</fullName>
    </recommendedName>
</protein>
<dbReference type="EMBL" id="AP021875">
    <property type="protein sequence ID" value="BBO75840.1"/>
    <property type="molecule type" value="Genomic_DNA"/>
</dbReference>